<sequence>MAYPSASSALWNWLIDAPVPAREIRAALAAVLGRPVAAFGVGNPGELPTGTVHCDVWVGGGDFPVRVDCYAAPVEPAESAVAAAFARRLGRACLLPDDTLDPGRHLLAQPDATIRPVHVKITEGEDGDDYSQLRLCTPTDPWCRDWARYGPSRWAPGAVITTRAAA</sequence>
<proteinExistence type="predicted"/>
<comment type="caution">
    <text evidence="1">The sequence shown here is derived from an EMBL/GenBank/DDBJ whole genome shotgun (WGS) entry which is preliminary data.</text>
</comment>
<dbReference type="EMBL" id="JBCGDC010000041">
    <property type="protein sequence ID" value="MFB6394656.1"/>
    <property type="molecule type" value="Genomic_DNA"/>
</dbReference>
<accession>A0ABV5CRN1</accession>
<organism evidence="1 2">
    <name type="scientific">Polymorphospora lycopeni</name>
    <dbReference type="NCBI Taxonomy" id="3140240"/>
    <lineage>
        <taxon>Bacteria</taxon>
        <taxon>Bacillati</taxon>
        <taxon>Actinomycetota</taxon>
        <taxon>Actinomycetes</taxon>
        <taxon>Micromonosporales</taxon>
        <taxon>Micromonosporaceae</taxon>
        <taxon>Polymorphospora</taxon>
    </lineage>
</organism>
<evidence type="ECO:0000313" key="1">
    <source>
        <dbReference type="EMBL" id="MFB6394656.1"/>
    </source>
</evidence>
<dbReference type="Proteomes" id="UP001582793">
    <property type="component" value="Unassembled WGS sequence"/>
</dbReference>
<protein>
    <submittedName>
        <fullName evidence="1">Uncharacterized protein</fullName>
    </submittedName>
</protein>
<evidence type="ECO:0000313" key="2">
    <source>
        <dbReference type="Proteomes" id="UP001582793"/>
    </source>
</evidence>
<keyword evidence="2" id="KW-1185">Reference proteome</keyword>
<reference evidence="1 2" key="1">
    <citation type="submission" date="2024-04" db="EMBL/GenBank/DDBJ databases">
        <title>Polymorphospora sp. isolated from Baiyangdian Lake in Xiong'an New Area.</title>
        <authorList>
            <person name="Zhang X."/>
            <person name="Liu J."/>
        </authorList>
    </citation>
    <scope>NUCLEOTIDE SEQUENCE [LARGE SCALE GENOMIC DNA]</scope>
    <source>
        <strain evidence="1 2">2-325</strain>
    </source>
</reference>
<dbReference type="RefSeq" id="WP_357535979.1">
    <property type="nucleotide sequence ID" value="NZ_JBCGDC010000041.1"/>
</dbReference>
<gene>
    <name evidence="1" type="ORF">AAFH96_16310</name>
</gene>
<name>A0ABV5CRN1_9ACTN</name>